<protein>
    <submittedName>
        <fullName evidence="4">Uncharacterized protein</fullName>
    </submittedName>
</protein>
<dbReference type="EMBL" id="BGPR01062557">
    <property type="protein sequence ID" value="GBO37970.1"/>
    <property type="molecule type" value="Genomic_DNA"/>
</dbReference>
<comment type="caution">
    <text evidence="4">The sequence shown here is derived from an EMBL/GenBank/DDBJ whole genome shotgun (WGS) entry which is preliminary data.</text>
</comment>
<evidence type="ECO:0000313" key="5">
    <source>
        <dbReference type="Proteomes" id="UP000499080"/>
    </source>
</evidence>
<proteinExistence type="predicted"/>
<evidence type="ECO:0000313" key="4">
    <source>
        <dbReference type="EMBL" id="GBO38036.1"/>
    </source>
</evidence>
<name>A0A4Y2WMV0_ARAVE</name>
<evidence type="ECO:0000256" key="1">
    <source>
        <dbReference type="SAM" id="MobiDB-lite"/>
    </source>
</evidence>
<dbReference type="AlphaFoldDB" id="A0A4Y2WMV0"/>
<dbReference type="EMBL" id="BGPR01062640">
    <property type="protein sequence ID" value="GBO38036.1"/>
    <property type="molecule type" value="Genomic_DNA"/>
</dbReference>
<feature type="chain" id="PRO_5036362215" evidence="2">
    <location>
        <begin position="25"/>
        <end position="107"/>
    </location>
</feature>
<keyword evidence="5" id="KW-1185">Reference proteome</keyword>
<evidence type="ECO:0000313" key="3">
    <source>
        <dbReference type="EMBL" id="GBO37970.1"/>
    </source>
</evidence>
<reference evidence="4 5" key="1">
    <citation type="journal article" date="2019" name="Sci. Rep.">
        <title>Orb-weaving spider Araneus ventricosus genome elucidates the spidroin gene catalogue.</title>
        <authorList>
            <person name="Kono N."/>
            <person name="Nakamura H."/>
            <person name="Ohtoshi R."/>
            <person name="Moran D.A.P."/>
            <person name="Shinohara A."/>
            <person name="Yoshida Y."/>
            <person name="Fujiwara M."/>
            <person name="Mori M."/>
            <person name="Tomita M."/>
            <person name="Arakawa K."/>
        </authorList>
    </citation>
    <scope>NUCLEOTIDE SEQUENCE [LARGE SCALE GENOMIC DNA]</scope>
</reference>
<accession>A0A4Y2WMV0</accession>
<organism evidence="4 5">
    <name type="scientific">Araneus ventricosus</name>
    <name type="common">Orbweaver spider</name>
    <name type="synonym">Epeira ventricosa</name>
    <dbReference type="NCBI Taxonomy" id="182803"/>
    <lineage>
        <taxon>Eukaryota</taxon>
        <taxon>Metazoa</taxon>
        <taxon>Ecdysozoa</taxon>
        <taxon>Arthropoda</taxon>
        <taxon>Chelicerata</taxon>
        <taxon>Arachnida</taxon>
        <taxon>Araneae</taxon>
        <taxon>Araneomorphae</taxon>
        <taxon>Entelegynae</taxon>
        <taxon>Araneoidea</taxon>
        <taxon>Araneidae</taxon>
        <taxon>Araneus</taxon>
    </lineage>
</organism>
<feature type="signal peptide" evidence="2">
    <location>
        <begin position="1"/>
        <end position="24"/>
    </location>
</feature>
<dbReference type="Proteomes" id="UP000499080">
    <property type="component" value="Unassembled WGS sequence"/>
</dbReference>
<sequence>MVLLQESFLLLLALLQDMYFFCICISETTKIIELQTRPLVRQKSGEPKIWLKAESEKTADLQSSSRQEEKDPETQKGKKRKPHSPRLQPVEILVTCGYCSFNCRFPL</sequence>
<feature type="compositionally biased region" description="Basic and acidic residues" evidence="1">
    <location>
        <begin position="66"/>
        <end position="76"/>
    </location>
</feature>
<gene>
    <name evidence="3" type="ORF">AVEN_186215_1</name>
    <name evidence="4" type="ORF">AVEN_64875_1</name>
</gene>
<evidence type="ECO:0000256" key="2">
    <source>
        <dbReference type="SAM" id="SignalP"/>
    </source>
</evidence>
<feature type="region of interest" description="Disordered" evidence="1">
    <location>
        <begin position="51"/>
        <end position="86"/>
    </location>
</feature>
<keyword evidence="2" id="KW-0732">Signal</keyword>